<dbReference type="AlphaFoldDB" id="A0AAV4WIK1"/>
<protein>
    <submittedName>
        <fullName evidence="2">Uncharacterized protein</fullName>
    </submittedName>
</protein>
<keyword evidence="1" id="KW-0472">Membrane</keyword>
<name>A0AAV4WIK1_CAEEX</name>
<proteinExistence type="predicted"/>
<comment type="caution">
    <text evidence="2">The sequence shown here is derived from an EMBL/GenBank/DDBJ whole genome shotgun (WGS) entry which is preliminary data.</text>
</comment>
<keyword evidence="1" id="KW-1133">Transmembrane helix</keyword>
<accession>A0AAV4WIK1</accession>
<evidence type="ECO:0000313" key="2">
    <source>
        <dbReference type="EMBL" id="GIY81195.1"/>
    </source>
</evidence>
<evidence type="ECO:0000313" key="3">
    <source>
        <dbReference type="Proteomes" id="UP001054945"/>
    </source>
</evidence>
<feature type="transmembrane region" description="Helical" evidence="1">
    <location>
        <begin position="21"/>
        <end position="40"/>
    </location>
</feature>
<gene>
    <name evidence="2" type="ORF">CEXT_801921</name>
</gene>
<dbReference type="Proteomes" id="UP001054945">
    <property type="component" value="Unassembled WGS sequence"/>
</dbReference>
<keyword evidence="1" id="KW-0812">Transmembrane</keyword>
<evidence type="ECO:0000256" key="1">
    <source>
        <dbReference type="SAM" id="Phobius"/>
    </source>
</evidence>
<dbReference type="EMBL" id="BPLR01016094">
    <property type="protein sequence ID" value="GIY81195.1"/>
    <property type="molecule type" value="Genomic_DNA"/>
</dbReference>
<reference evidence="2 3" key="1">
    <citation type="submission" date="2021-06" db="EMBL/GenBank/DDBJ databases">
        <title>Caerostris extrusa draft genome.</title>
        <authorList>
            <person name="Kono N."/>
            <person name="Arakawa K."/>
        </authorList>
    </citation>
    <scope>NUCLEOTIDE SEQUENCE [LARGE SCALE GENOMIC DNA]</scope>
</reference>
<keyword evidence="3" id="KW-1185">Reference proteome</keyword>
<sequence length="128" mass="14878">MLSAKKRETQNLSRNKLKRRYTAYLFELLNGHFTIIASLLQRRTAGEGKEALSWISFEWLHYNMITMDTVPDEVNGMASRRKAIVSYYRYLRIRAVRRPVSFQDDVENVQLVVSEGQEVFGCPSNSTI</sequence>
<organism evidence="2 3">
    <name type="scientific">Caerostris extrusa</name>
    <name type="common">Bark spider</name>
    <name type="synonym">Caerostris bankana</name>
    <dbReference type="NCBI Taxonomy" id="172846"/>
    <lineage>
        <taxon>Eukaryota</taxon>
        <taxon>Metazoa</taxon>
        <taxon>Ecdysozoa</taxon>
        <taxon>Arthropoda</taxon>
        <taxon>Chelicerata</taxon>
        <taxon>Arachnida</taxon>
        <taxon>Araneae</taxon>
        <taxon>Araneomorphae</taxon>
        <taxon>Entelegynae</taxon>
        <taxon>Araneoidea</taxon>
        <taxon>Araneidae</taxon>
        <taxon>Caerostris</taxon>
    </lineage>
</organism>